<name>A0ABR4IXH8_9EURO</name>
<reference evidence="2 3" key="1">
    <citation type="submission" date="2024-07" db="EMBL/GenBank/DDBJ databases">
        <title>Section-level genome sequencing and comparative genomics of Aspergillus sections Usti and Cavernicolus.</title>
        <authorList>
            <consortium name="Lawrence Berkeley National Laboratory"/>
            <person name="Nybo J.L."/>
            <person name="Vesth T.C."/>
            <person name="Theobald S."/>
            <person name="Frisvad J.C."/>
            <person name="Larsen T.O."/>
            <person name="Kjaerboelling I."/>
            <person name="Rothschild-Mancinelli K."/>
            <person name="Lyhne E.K."/>
            <person name="Kogle M.E."/>
            <person name="Barry K."/>
            <person name="Clum A."/>
            <person name="Na H."/>
            <person name="Ledsgaard L."/>
            <person name="Lin J."/>
            <person name="Lipzen A."/>
            <person name="Kuo A."/>
            <person name="Riley R."/>
            <person name="Mondo S."/>
            <person name="LaButti K."/>
            <person name="Haridas S."/>
            <person name="Pangalinan J."/>
            <person name="Salamov A.A."/>
            <person name="Simmons B.A."/>
            <person name="Magnuson J.K."/>
            <person name="Chen J."/>
            <person name="Drula E."/>
            <person name="Henrissat B."/>
            <person name="Wiebenga A."/>
            <person name="Lubbers R.J."/>
            <person name="Gomes A.C."/>
            <person name="Makela M.R."/>
            <person name="Stajich J."/>
            <person name="Grigoriev I.V."/>
            <person name="Mortensen U.H."/>
            <person name="De vries R.P."/>
            <person name="Baker S.E."/>
            <person name="Andersen M.R."/>
        </authorList>
    </citation>
    <scope>NUCLEOTIDE SEQUENCE [LARGE SCALE GENOMIC DNA]</scope>
    <source>
        <strain evidence="2 3">CBS 600.67</strain>
    </source>
</reference>
<dbReference type="InterPro" id="IPR035994">
    <property type="entry name" value="Nucleoside_phosphorylase_sf"/>
</dbReference>
<dbReference type="SUPFAM" id="SSF53167">
    <property type="entry name" value="Purine and uridine phosphorylases"/>
    <property type="match status" value="1"/>
</dbReference>
<proteinExistence type="predicted"/>
<keyword evidence="3" id="KW-1185">Reference proteome</keyword>
<protein>
    <submittedName>
        <fullName evidence="2">Nucleoside phosphorylase domain-containing protein</fullName>
    </submittedName>
</protein>
<dbReference type="InterPro" id="IPR000845">
    <property type="entry name" value="Nucleoside_phosphorylase_d"/>
</dbReference>
<dbReference type="InterPro" id="IPR053137">
    <property type="entry name" value="NLR-like"/>
</dbReference>
<dbReference type="Pfam" id="PF01048">
    <property type="entry name" value="PNP_UDP_1"/>
    <property type="match status" value="1"/>
</dbReference>
<dbReference type="PANTHER" id="PTHR46082:SF11">
    <property type="entry name" value="AAA+ ATPASE DOMAIN-CONTAINING PROTEIN-RELATED"/>
    <property type="match status" value="1"/>
</dbReference>
<sequence>MMDEEHGTLAQSPTDDNIYTLGRMGEHNVVIAHLPSGRMGTTTAAAVAAGMKARFRALQFVLLVGIGGGAPSDEADIRLGDVVVSQPTATHGGVIQYDHGKRTPRGFQRTASLNQPPRLLLTALAKVQANQFSGRGLLSHLLFSTFGANPYFSRGHAGPDQLFLPGYCHVRGATCTACDPSQIVKRAPRYPEASIVAHYGTIASGNQVMRDGVARDLISSELDGVLCFEMEAAGLMNEFPCLVIRGICDYADSHKNKAWQPFAAAVAAAQAKEILAAIPGHEAAAPLAGGQRADRLGLAGLGPMGKEQEHGGFSPVIFSGTNHGGFQMGVNYGTINGI</sequence>
<dbReference type="EMBL" id="JBFXLS010000009">
    <property type="protein sequence ID" value="KAL2831523.1"/>
    <property type="molecule type" value="Genomic_DNA"/>
</dbReference>
<dbReference type="Proteomes" id="UP001610335">
    <property type="component" value="Unassembled WGS sequence"/>
</dbReference>
<organism evidence="2 3">
    <name type="scientific">Aspergillus cavernicola</name>
    <dbReference type="NCBI Taxonomy" id="176166"/>
    <lineage>
        <taxon>Eukaryota</taxon>
        <taxon>Fungi</taxon>
        <taxon>Dikarya</taxon>
        <taxon>Ascomycota</taxon>
        <taxon>Pezizomycotina</taxon>
        <taxon>Eurotiomycetes</taxon>
        <taxon>Eurotiomycetidae</taxon>
        <taxon>Eurotiales</taxon>
        <taxon>Aspergillaceae</taxon>
        <taxon>Aspergillus</taxon>
        <taxon>Aspergillus subgen. Nidulantes</taxon>
    </lineage>
</organism>
<evidence type="ECO:0000313" key="3">
    <source>
        <dbReference type="Proteomes" id="UP001610335"/>
    </source>
</evidence>
<evidence type="ECO:0000259" key="1">
    <source>
        <dbReference type="Pfam" id="PF01048"/>
    </source>
</evidence>
<gene>
    <name evidence="2" type="ORF">BDW59DRAFT_169764</name>
</gene>
<dbReference type="PANTHER" id="PTHR46082">
    <property type="entry name" value="ATP/GTP-BINDING PROTEIN-RELATED"/>
    <property type="match status" value="1"/>
</dbReference>
<feature type="domain" description="Nucleoside phosphorylase" evidence="1">
    <location>
        <begin position="19"/>
        <end position="275"/>
    </location>
</feature>
<dbReference type="Gene3D" id="3.40.50.1580">
    <property type="entry name" value="Nucleoside phosphorylase domain"/>
    <property type="match status" value="1"/>
</dbReference>
<accession>A0ABR4IXH8</accession>
<comment type="caution">
    <text evidence="2">The sequence shown here is derived from an EMBL/GenBank/DDBJ whole genome shotgun (WGS) entry which is preliminary data.</text>
</comment>
<evidence type="ECO:0000313" key="2">
    <source>
        <dbReference type="EMBL" id="KAL2831523.1"/>
    </source>
</evidence>